<dbReference type="Proteomes" id="UP000294752">
    <property type="component" value="Unassembled WGS sequence"/>
</dbReference>
<evidence type="ECO:0000313" key="2">
    <source>
        <dbReference type="Proteomes" id="UP000294752"/>
    </source>
</evidence>
<proteinExistence type="predicted"/>
<protein>
    <submittedName>
        <fullName evidence="1">Uncharacterized protein</fullName>
    </submittedName>
</protein>
<evidence type="ECO:0000313" key="1">
    <source>
        <dbReference type="EMBL" id="TDS11791.1"/>
    </source>
</evidence>
<reference evidence="1 2" key="1">
    <citation type="submission" date="2019-03" db="EMBL/GenBank/DDBJ databases">
        <title>Genomic Encyclopedia of Type Strains, Phase III (KMG-III): the genomes of soil and plant-associated and newly described type strains.</title>
        <authorList>
            <person name="Whitman W."/>
        </authorList>
    </citation>
    <scope>NUCLEOTIDE SEQUENCE [LARGE SCALE GENOMIC DNA]</scope>
    <source>
        <strain evidence="1 2">CGMCC 1.12801</strain>
    </source>
</reference>
<organism evidence="1 2">
    <name type="scientific">Sphingobacterium paludis</name>
    <dbReference type="NCBI Taxonomy" id="1476465"/>
    <lineage>
        <taxon>Bacteria</taxon>
        <taxon>Pseudomonadati</taxon>
        <taxon>Bacteroidota</taxon>
        <taxon>Sphingobacteriia</taxon>
        <taxon>Sphingobacteriales</taxon>
        <taxon>Sphingobacteriaceae</taxon>
        <taxon>Sphingobacterium</taxon>
    </lineage>
</organism>
<dbReference type="AlphaFoldDB" id="A0A4R7CVV0"/>
<dbReference type="EMBL" id="SNZV01000007">
    <property type="protein sequence ID" value="TDS11791.1"/>
    <property type="molecule type" value="Genomic_DNA"/>
</dbReference>
<keyword evidence="2" id="KW-1185">Reference proteome</keyword>
<name>A0A4R7CVV0_9SPHI</name>
<sequence length="117" mass="13206">MKTILYFLMGGIAFLYIIGSISGSNDTTKTEDPKNEIEKHLSELDGSCPKFKRYIKDNLKNPSSFEHVETRYVDNSDGTAIIIMKYRGTNSFNAIITSYAKCTLNIYTGEFSNVIIE</sequence>
<accession>A0A4R7CVV0</accession>
<gene>
    <name evidence="1" type="ORF">B0I21_107138</name>
</gene>
<comment type="caution">
    <text evidence="1">The sequence shown here is derived from an EMBL/GenBank/DDBJ whole genome shotgun (WGS) entry which is preliminary data.</text>
</comment>